<dbReference type="SMART" id="SM00408">
    <property type="entry name" value="IGc2"/>
    <property type="match status" value="5"/>
</dbReference>
<dbReference type="InterPro" id="IPR036116">
    <property type="entry name" value="FN3_sf"/>
</dbReference>
<feature type="domain" description="Ig-like" evidence="6">
    <location>
        <begin position="481"/>
        <end position="593"/>
    </location>
</feature>
<keyword evidence="2" id="KW-1015">Disulfide bond</keyword>
<dbReference type="InterPro" id="IPR013783">
    <property type="entry name" value="Ig-like_fold"/>
</dbReference>
<dbReference type="Pfam" id="PF00041">
    <property type="entry name" value="fn3"/>
    <property type="match status" value="3"/>
</dbReference>
<dbReference type="InterPro" id="IPR003599">
    <property type="entry name" value="Ig_sub"/>
</dbReference>
<dbReference type="PROSITE" id="PS50853">
    <property type="entry name" value="FN3"/>
    <property type="match status" value="3"/>
</dbReference>
<feature type="transmembrane region" description="Helical" evidence="5">
    <location>
        <begin position="1035"/>
        <end position="1060"/>
    </location>
</feature>
<organism evidence="8 9">
    <name type="scientific">Ranitomeya imitator</name>
    <name type="common">mimic poison frog</name>
    <dbReference type="NCBI Taxonomy" id="111125"/>
    <lineage>
        <taxon>Eukaryota</taxon>
        <taxon>Metazoa</taxon>
        <taxon>Chordata</taxon>
        <taxon>Craniata</taxon>
        <taxon>Vertebrata</taxon>
        <taxon>Euteleostomi</taxon>
        <taxon>Amphibia</taxon>
        <taxon>Batrachia</taxon>
        <taxon>Anura</taxon>
        <taxon>Neobatrachia</taxon>
        <taxon>Hyloidea</taxon>
        <taxon>Dendrobatidae</taxon>
        <taxon>Dendrobatinae</taxon>
        <taxon>Ranitomeya</taxon>
    </lineage>
</organism>
<dbReference type="InterPro" id="IPR003598">
    <property type="entry name" value="Ig_sub2"/>
</dbReference>
<keyword evidence="5" id="KW-1133">Transmembrane helix</keyword>
<dbReference type="SMART" id="SM00409">
    <property type="entry name" value="IG"/>
    <property type="match status" value="5"/>
</dbReference>
<evidence type="ECO:0000256" key="2">
    <source>
        <dbReference type="ARBA" id="ARBA00023157"/>
    </source>
</evidence>
<keyword evidence="5" id="KW-0472">Membrane</keyword>
<feature type="domain" description="Fibronectin type-III" evidence="7">
    <location>
        <begin position="634"/>
        <end position="732"/>
    </location>
</feature>
<feature type="domain" description="Ig-like" evidence="6">
    <location>
        <begin position="300"/>
        <end position="383"/>
    </location>
</feature>
<reference evidence="8" key="1">
    <citation type="submission" date="2023-07" db="EMBL/GenBank/DDBJ databases">
        <authorList>
            <person name="Stuckert A."/>
        </authorList>
    </citation>
    <scope>NUCLEOTIDE SEQUENCE</scope>
</reference>
<accession>A0ABN9MJU1</accession>
<dbReference type="CDD" id="cd00063">
    <property type="entry name" value="FN3"/>
    <property type="match status" value="3"/>
</dbReference>
<evidence type="ECO:0000256" key="3">
    <source>
        <dbReference type="ARBA" id="ARBA00023319"/>
    </source>
</evidence>
<comment type="caution">
    <text evidence="8">The sequence shown here is derived from an EMBL/GenBank/DDBJ whole genome shotgun (WGS) entry which is preliminary data.</text>
</comment>
<dbReference type="Pfam" id="PF07679">
    <property type="entry name" value="I-set"/>
    <property type="match status" value="1"/>
</dbReference>
<feature type="region of interest" description="Disordered" evidence="4">
    <location>
        <begin position="1200"/>
        <end position="1312"/>
    </location>
</feature>
<feature type="domain" description="Fibronectin type-III" evidence="7">
    <location>
        <begin position="900"/>
        <end position="996"/>
    </location>
</feature>
<keyword evidence="9" id="KW-1185">Reference proteome</keyword>
<evidence type="ECO:0000256" key="5">
    <source>
        <dbReference type="SAM" id="Phobius"/>
    </source>
</evidence>
<evidence type="ECO:0000313" key="8">
    <source>
        <dbReference type="EMBL" id="CAJ0967054.1"/>
    </source>
</evidence>
<dbReference type="SUPFAM" id="SSF49265">
    <property type="entry name" value="Fibronectin type III"/>
    <property type="match status" value="2"/>
</dbReference>
<dbReference type="EMBL" id="CAUEEQ010078024">
    <property type="protein sequence ID" value="CAJ0967054.1"/>
    <property type="molecule type" value="Genomic_DNA"/>
</dbReference>
<feature type="domain" description="Ig-like" evidence="6">
    <location>
        <begin position="195"/>
        <end position="280"/>
    </location>
</feature>
<dbReference type="InterPro" id="IPR013098">
    <property type="entry name" value="Ig_I-set"/>
</dbReference>
<feature type="compositionally biased region" description="Basic residues" evidence="4">
    <location>
        <begin position="527"/>
        <end position="537"/>
    </location>
</feature>
<protein>
    <recommendedName>
        <fullName evidence="10">Cell adhesion molecule-related/down-regulated by oncogenes</fullName>
    </recommendedName>
</protein>
<evidence type="ECO:0000259" key="7">
    <source>
        <dbReference type="PROSITE" id="PS50853"/>
    </source>
</evidence>
<dbReference type="PROSITE" id="PS50835">
    <property type="entry name" value="IG_LIKE"/>
    <property type="match status" value="5"/>
</dbReference>
<dbReference type="SMART" id="SM00060">
    <property type="entry name" value="FN3"/>
    <property type="match status" value="3"/>
</dbReference>
<feature type="domain" description="Fibronectin type-III" evidence="7">
    <location>
        <begin position="769"/>
        <end position="863"/>
    </location>
</feature>
<keyword evidence="5" id="KW-0812">Transmembrane</keyword>
<dbReference type="InterPro" id="IPR007110">
    <property type="entry name" value="Ig-like_dom"/>
</dbReference>
<dbReference type="CDD" id="cd00096">
    <property type="entry name" value="Ig"/>
    <property type="match status" value="1"/>
</dbReference>
<dbReference type="InterPro" id="IPR003961">
    <property type="entry name" value="FN3_dom"/>
</dbReference>
<feature type="region of interest" description="Disordered" evidence="4">
    <location>
        <begin position="525"/>
        <end position="548"/>
    </location>
</feature>
<feature type="region of interest" description="Disordered" evidence="4">
    <location>
        <begin position="727"/>
        <end position="775"/>
    </location>
</feature>
<dbReference type="PANTHER" id="PTHR44170">
    <property type="entry name" value="PROTEIN SIDEKICK"/>
    <property type="match status" value="1"/>
</dbReference>
<sequence length="1312" mass="142636">MKPELSIKEEEGAEIEGRPVGGKVHAKGASSACAGFDQSFDADSSGLLVGRFPTVLWLLPRFFWFHPDICTVHRCDLALCILDRGICCCISHFSCCRPGPNVTLRFLSEPLSTVQKAGSRVTLFCSAESPRPHISWLFNGEFLDSRMGRDVDAPPGQLAISALAPQHVGRYQCMMNSSSGSIISAPAAVSMAYLEDFTNSSKVTVTADEGSSVIINCSAPRSVPRAQMHYKVKGKWLERSADKFLILPSGNLQIFNVSLEDRGPYRCAAYNPMTHERKISASVYKLAIRDPSHDDASVAPPVITHKVSAHLHDSLTLECAPAGAANLHVRWYKDGRDAMGDRWRKLWFTHLVIEDVEALDGGNYSCQVGHDPLGIAVVNYTVTILEVPSISHPPEDQSVLLGADVTFTCEWRGSLPPTVTWLHNSKALHPSSRLRPSGSKLHVTGVMAEDSGMYQCMADNGVGVAQAAARLRVQSESGSRPSIVSPPTSLSVVNGEWVTLTCNATGQPTPIIRWFDGNGPISSHPFHILRPKPRKSSQSKAAGSGGPDPVLVVLSQAGSSSLHIPAVRGQHAGRYVCEASNQFGWTRAEATLTIVPYEMSTIHLDVAPRTTEDPVLASAAPTDKPVNATMLPEAPIILSPPQATKPDMYFLVWRSGRDGGLPINAYFVRYRKLDDDGNVVGSWNSIRVPASENEFHLTELEPASLYEVLMVARNAAGEGQPAMLTFRTSKEKSSSSKNTLAPSPPVGRHKQVISPVQKDSVRHSSVPEAPDRPTISTASETSVYVTWIPRANGGSPITSFKVEYRKTGKAWMMAAENIPPSMLSVEVSALEPGAVYKFRVIAINTYGESRHSTVSRPYQVAGYSSRLPNPLIVGPRIDHTEAVTDSEILLKWTVSDPLPPLRAPYIWDDLQLSSIFPVHSSKQQQHPPIQGFYIYYRPTDSDNDSDYKRDMVEGTKKQHQISHLQPETSYDIKMQCFNERGASDYSNVMICETKARRSPGASEYPVLQLSTPSTIERGGQGSSSSSSTLARSGDMLYVIVGCVLGGMVLILMTFIAICLLKHRQQSLLHKFEPPGYLYQGSDLNGQMIEYTTLPGTSLINGNVHGGYMGNGSLTNGCPHMHHSVHNGVNGILNGELYTTCPNSPKGTCPVYEHLPHSISNGGVLYSAVPQTDPSECRNCRNCCNNNRCFNKINDSYSSNGAARAPYQEETQETKPLGPASAPMILSSGESEYSPEVDVDLKEKDVQAPARPPHQDGTPEIKAANPEGDSCSSIREDGGFTSPTPIVLSSCDENQTRTLDGSTGRQQLPIAEA</sequence>
<evidence type="ECO:0000313" key="9">
    <source>
        <dbReference type="Proteomes" id="UP001176940"/>
    </source>
</evidence>
<dbReference type="Gene3D" id="2.60.40.10">
    <property type="entry name" value="Immunoglobulins"/>
    <property type="match status" value="8"/>
</dbReference>
<keyword evidence="1" id="KW-0677">Repeat</keyword>
<evidence type="ECO:0000259" key="6">
    <source>
        <dbReference type="PROSITE" id="PS50835"/>
    </source>
</evidence>
<dbReference type="SUPFAM" id="SSF48726">
    <property type="entry name" value="Immunoglobulin"/>
    <property type="match status" value="4"/>
</dbReference>
<keyword evidence="3" id="KW-0393">Immunoglobulin domain</keyword>
<evidence type="ECO:0000256" key="4">
    <source>
        <dbReference type="SAM" id="MobiDB-lite"/>
    </source>
</evidence>
<dbReference type="PANTHER" id="PTHR44170:SF1">
    <property type="entry name" value="CELL ADHESION MOLECULE-RELATED_DOWN-REGULATED BY ONCOGENES"/>
    <property type="match status" value="1"/>
</dbReference>
<feature type="domain" description="Ig-like" evidence="6">
    <location>
        <begin position="388"/>
        <end position="472"/>
    </location>
</feature>
<feature type="compositionally biased region" description="Polar residues" evidence="4">
    <location>
        <begin position="1290"/>
        <end position="1305"/>
    </location>
</feature>
<evidence type="ECO:0000256" key="1">
    <source>
        <dbReference type="ARBA" id="ARBA00022737"/>
    </source>
</evidence>
<dbReference type="Proteomes" id="UP001176940">
    <property type="component" value="Unassembled WGS sequence"/>
</dbReference>
<gene>
    <name evidence="8" type="ORF">RIMI_LOCUS21926425</name>
</gene>
<feature type="domain" description="Ig-like" evidence="6">
    <location>
        <begin position="100"/>
        <end position="190"/>
    </location>
</feature>
<proteinExistence type="predicted"/>
<dbReference type="Pfam" id="PF13927">
    <property type="entry name" value="Ig_3"/>
    <property type="match status" value="4"/>
</dbReference>
<evidence type="ECO:0008006" key="10">
    <source>
        <dbReference type="Google" id="ProtNLM"/>
    </source>
</evidence>
<dbReference type="InterPro" id="IPR036179">
    <property type="entry name" value="Ig-like_dom_sf"/>
</dbReference>
<name>A0ABN9MJU1_9NEOB</name>